<dbReference type="InterPro" id="IPR006342">
    <property type="entry name" value="FkbM_mtfrase"/>
</dbReference>
<dbReference type="Proteomes" id="UP000046393">
    <property type="component" value="Unplaced"/>
</dbReference>
<evidence type="ECO:0000259" key="1">
    <source>
        <dbReference type="Pfam" id="PF05050"/>
    </source>
</evidence>
<keyword evidence="2" id="KW-1185">Reference proteome</keyword>
<organism evidence="2 3">
    <name type="scientific">Syphacia muris</name>
    <dbReference type="NCBI Taxonomy" id="451379"/>
    <lineage>
        <taxon>Eukaryota</taxon>
        <taxon>Metazoa</taxon>
        <taxon>Ecdysozoa</taxon>
        <taxon>Nematoda</taxon>
        <taxon>Chromadorea</taxon>
        <taxon>Rhabditida</taxon>
        <taxon>Spirurina</taxon>
        <taxon>Oxyuridomorpha</taxon>
        <taxon>Oxyuroidea</taxon>
        <taxon>Oxyuridae</taxon>
        <taxon>Syphacia</taxon>
    </lineage>
</organism>
<protein>
    <submittedName>
        <fullName evidence="3">Methyltransf_21 domain-containing protein</fullName>
    </submittedName>
</protein>
<evidence type="ECO:0000313" key="2">
    <source>
        <dbReference type="Proteomes" id="UP000046393"/>
    </source>
</evidence>
<feature type="domain" description="Methyltransferase FkbM" evidence="1">
    <location>
        <begin position="65"/>
        <end position="193"/>
    </location>
</feature>
<reference evidence="3" key="1">
    <citation type="submission" date="2017-02" db="UniProtKB">
        <authorList>
            <consortium name="WormBaseParasite"/>
        </authorList>
    </citation>
    <scope>IDENTIFICATION</scope>
</reference>
<dbReference type="STRING" id="451379.A0A0N5AGC1"/>
<evidence type="ECO:0000313" key="3">
    <source>
        <dbReference type="WBParaSite" id="SMUV_0000336101-mRNA-1"/>
    </source>
</evidence>
<dbReference type="WBParaSite" id="SMUV_0000336101-mRNA-1">
    <property type="protein sequence ID" value="SMUV_0000336101-mRNA-1"/>
    <property type="gene ID" value="SMUV_0000336101"/>
</dbReference>
<name>A0A0N5AGC1_9BILA</name>
<dbReference type="AlphaFoldDB" id="A0A0N5AGC1"/>
<accession>A0A0N5AGC1</accession>
<proteinExistence type="predicted"/>
<dbReference type="Pfam" id="PF05050">
    <property type="entry name" value="Methyltransf_21"/>
    <property type="match status" value="1"/>
</dbReference>
<sequence>MAIKLKKCLSTKISYAQNLWKEISGIARECGVEYAAKLLHAKYLHNRDDVKVIIPPKEKNASLVSLTLGIGNDVSAETRLRSAFPQVQFYGADPILEDGKPFEAIGKYLQVVGVSKSGGVVRGSVLINGKYVWRNILTVTMPELLKIFKLKTIDYLLIDVEGPEYDILPDIVLNKDFNDTTICQINVEVHGPLKKYNVTEADFDKILYAIVSRKSPYIPLWIPPRSAHQRFLLVNWQNLYCVRQFFSHWC</sequence>
<dbReference type="PANTHER" id="PTHR22989:SF3">
    <property type="entry name" value="METHYLTRANSFERASE FKBM DOMAIN-CONTAINING PROTEIN"/>
    <property type="match status" value="1"/>
</dbReference>
<dbReference type="PANTHER" id="PTHR22989">
    <property type="entry name" value="UNCHARACTERIZED DUF13 C.ELEGANS"/>
    <property type="match status" value="1"/>
</dbReference>